<dbReference type="InterPro" id="IPR051165">
    <property type="entry name" value="Multifunctional_ANK_Repeat"/>
</dbReference>
<dbReference type="InterPro" id="IPR036770">
    <property type="entry name" value="Ankyrin_rpt-contain_sf"/>
</dbReference>
<dbReference type="InterPro" id="IPR013320">
    <property type="entry name" value="ConA-like_dom_sf"/>
</dbReference>
<evidence type="ECO:0000313" key="6">
    <source>
        <dbReference type="Proteomes" id="UP000326757"/>
    </source>
</evidence>
<dbReference type="Proteomes" id="UP000326757">
    <property type="component" value="Unassembled WGS sequence"/>
</dbReference>
<dbReference type="InterPro" id="IPR002110">
    <property type="entry name" value="Ankyrin_rpt"/>
</dbReference>
<dbReference type="SUPFAM" id="SSF48403">
    <property type="entry name" value="Ankyrin repeat"/>
    <property type="match status" value="4"/>
</dbReference>
<feature type="repeat" description="ANK" evidence="3">
    <location>
        <begin position="409"/>
        <end position="441"/>
    </location>
</feature>
<dbReference type="SUPFAM" id="SSF49899">
    <property type="entry name" value="Concanavalin A-like lectins/glucanases"/>
    <property type="match status" value="1"/>
</dbReference>
<gene>
    <name evidence="5" type="ORF">EYC80_004543</name>
</gene>
<feature type="repeat" description="ANK" evidence="3">
    <location>
        <begin position="640"/>
        <end position="673"/>
    </location>
</feature>
<evidence type="ECO:0000313" key="5">
    <source>
        <dbReference type="EMBL" id="KAB8303090.1"/>
    </source>
</evidence>
<dbReference type="PANTHER" id="PTHR24123">
    <property type="entry name" value="ANKYRIN REPEAT-CONTAINING"/>
    <property type="match status" value="1"/>
</dbReference>
<feature type="repeat" description="ANK" evidence="3">
    <location>
        <begin position="719"/>
        <end position="751"/>
    </location>
</feature>
<dbReference type="InterPro" id="IPR001870">
    <property type="entry name" value="B30.2/SPRY"/>
</dbReference>
<feature type="repeat" description="ANK" evidence="3">
    <location>
        <begin position="442"/>
        <end position="481"/>
    </location>
</feature>
<feature type="repeat" description="ANK" evidence="3">
    <location>
        <begin position="192"/>
        <end position="224"/>
    </location>
</feature>
<evidence type="ECO:0000256" key="3">
    <source>
        <dbReference type="PROSITE-ProRule" id="PRU00023"/>
    </source>
</evidence>
<sequence length="1091" mass="120665">MKLNKRYRDLYDYANEYWPGHYNKAVQSGQLQAALVKFLDSGLENWAEWHDAKQTKETRVLSEDLLTTAITFGPDDLRNVMLDKLCFDAGALQTALDVAVQRGNEPLICKLHELGARDSKVLHIASSYGQYQVLETLIKHQADLTSTNSAGLAPLHLAYEANCLPMVEALVQRKVDIHARVEEPEEAKILTIGSTPLHIASQVGHTEITEKLLESKADPKDVDKNDSMPLHLACKWQQPEAVKLLLTRMKNVSVVDKDHRTPLHTACETECLNVVDLLLKYQKSMSVSEIAVVKDNQRKTPLHYVVSNGHAKVAEKLKSFWGSGGISEFLSARDVEGYISLHLASEDGQLRALEIILSWDKECVEKRRIGLYADSLGGSRDTMPKWEGFTLIATLLLNSEADVNVADVMNNTPLHLATLGGFTGTVQVLLQHNAKITLINDEGSTPLHLAANKGNLKLFKIFLDLFEKLPNSGKSTNLKNNLGDSAIMLAVKNRPTDVLKELKNATAEESAHQELLFLAAISGHSIVMQDLLKQFPLAVNTRNSGGNTLLHLASQAGDLEGVEFLLEGNADLTAINKENESAFALTSNSGVAPEKTSIPQVDEKDEEQHTTLRYATEAENVSTVRLLLEFGADPNNKDDEGYTVLHMAAGRGAKPVVRELLSSKKININEEDKSKATPIYLAAFSGHSDIVSCPVSYGQMRSLTQLLDAKAQINAQNDDGDTTLACAVRNGYQDSTKLLLENDADLFMTNTEERTSLHIAAYSNNNNKEILELLLKYALPTGNTHPRDRDGKTPLHMAAQNSNVEILEVMLKYVSPGDAGIKDNSGKTSLTTATLAENVEGIEKLFQSDVDVLALDNNKHTSPWHTIEKDNVKIANLILEKVDLESHLETAKRLKLRGSDERVFNLVVSEENILLIERILQSDNGKGWRDEHGWTLTDVSENCPSSYEKRSVDPQWKRPSSLSITVKCPDDYEEPASIRADHPIPPVEEFYFEVTIIDEGLENRGKIAVGFGYKSANSNYRSGLGSSPWRYHGEDGVMFSPQSGSDSYGTYGKDDIIGCCVDPVKRVAYFTRNGKRLGTHLSRQASSYELH</sequence>
<dbReference type="SMART" id="SM00248">
    <property type="entry name" value="ANK"/>
    <property type="match status" value="18"/>
</dbReference>
<accession>A0A5N6KH28</accession>
<feature type="repeat" description="ANK" evidence="3">
    <location>
        <begin position="607"/>
        <end position="639"/>
    </location>
</feature>
<dbReference type="EMBL" id="VIGI01000002">
    <property type="protein sequence ID" value="KAB8303090.1"/>
    <property type="molecule type" value="Genomic_DNA"/>
</dbReference>
<organism evidence="5 6">
    <name type="scientific">Monilinia laxa</name>
    <name type="common">Brown rot fungus</name>
    <name type="synonym">Sclerotinia laxa</name>
    <dbReference type="NCBI Taxonomy" id="61186"/>
    <lineage>
        <taxon>Eukaryota</taxon>
        <taxon>Fungi</taxon>
        <taxon>Dikarya</taxon>
        <taxon>Ascomycota</taxon>
        <taxon>Pezizomycotina</taxon>
        <taxon>Leotiomycetes</taxon>
        <taxon>Helotiales</taxon>
        <taxon>Sclerotiniaceae</taxon>
        <taxon>Monilinia</taxon>
    </lineage>
</organism>
<dbReference type="Pfam" id="PF00622">
    <property type="entry name" value="SPRY"/>
    <property type="match status" value="1"/>
</dbReference>
<proteinExistence type="predicted"/>
<feature type="domain" description="B30.2/SPRY" evidence="4">
    <location>
        <begin position="912"/>
        <end position="1091"/>
    </location>
</feature>
<keyword evidence="6" id="KW-1185">Reference proteome</keyword>
<feature type="repeat" description="ANK" evidence="3">
    <location>
        <begin position="258"/>
        <end position="290"/>
    </location>
</feature>
<dbReference type="Pfam" id="PF12796">
    <property type="entry name" value="Ank_2"/>
    <property type="match status" value="7"/>
</dbReference>
<evidence type="ECO:0000256" key="1">
    <source>
        <dbReference type="ARBA" id="ARBA00022737"/>
    </source>
</evidence>
<dbReference type="PROSITE" id="PS50188">
    <property type="entry name" value="B302_SPRY"/>
    <property type="match status" value="1"/>
</dbReference>
<dbReference type="AlphaFoldDB" id="A0A5N6KH28"/>
<feature type="repeat" description="ANK" evidence="3">
    <location>
        <begin position="225"/>
        <end position="257"/>
    </location>
</feature>
<evidence type="ECO:0000259" key="4">
    <source>
        <dbReference type="PROSITE" id="PS50188"/>
    </source>
</evidence>
<feature type="repeat" description="ANK" evidence="3">
    <location>
        <begin position="545"/>
        <end position="577"/>
    </location>
</feature>
<dbReference type="InterPro" id="IPR003877">
    <property type="entry name" value="SPRY_dom"/>
</dbReference>
<feature type="repeat" description="ANK" evidence="3">
    <location>
        <begin position="117"/>
        <end position="149"/>
    </location>
</feature>
<dbReference type="PANTHER" id="PTHR24123:SF33">
    <property type="entry name" value="PROTEIN HOS4"/>
    <property type="match status" value="1"/>
</dbReference>
<dbReference type="OrthoDB" id="3547117at2759"/>
<dbReference type="PRINTS" id="PR01415">
    <property type="entry name" value="ANKYRIN"/>
</dbReference>
<comment type="caution">
    <text evidence="5">The sequence shown here is derived from an EMBL/GenBank/DDBJ whole genome shotgun (WGS) entry which is preliminary data.</text>
</comment>
<name>A0A5N6KH28_MONLA</name>
<dbReference type="InterPro" id="IPR043136">
    <property type="entry name" value="B30.2/SPRY_sf"/>
</dbReference>
<reference evidence="5 6" key="1">
    <citation type="submission" date="2019-06" db="EMBL/GenBank/DDBJ databases">
        <title>Genome Sequence of the Brown Rot Fungal Pathogen Monilinia laxa.</title>
        <authorList>
            <person name="De Miccolis Angelini R.M."/>
            <person name="Landi L."/>
            <person name="Abate D."/>
            <person name="Pollastro S."/>
            <person name="Romanazzi G."/>
            <person name="Faretra F."/>
        </authorList>
    </citation>
    <scope>NUCLEOTIDE SEQUENCE [LARGE SCALE GENOMIC DNA]</scope>
    <source>
        <strain evidence="5 6">Mlax316</strain>
    </source>
</reference>
<evidence type="ECO:0000256" key="2">
    <source>
        <dbReference type="ARBA" id="ARBA00023043"/>
    </source>
</evidence>
<feature type="repeat" description="ANK" evidence="3">
    <location>
        <begin position="790"/>
        <end position="812"/>
    </location>
</feature>
<keyword evidence="2 3" id="KW-0040">ANK repeat</keyword>
<protein>
    <recommendedName>
        <fullName evidence="4">B30.2/SPRY domain-containing protein</fullName>
    </recommendedName>
</protein>
<dbReference type="Gene3D" id="2.60.120.920">
    <property type="match status" value="1"/>
</dbReference>
<dbReference type="Gene3D" id="1.25.40.20">
    <property type="entry name" value="Ankyrin repeat-containing domain"/>
    <property type="match status" value="5"/>
</dbReference>
<keyword evidence="1" id="KW-0677">Repeat</keyword>
<dbReference type="PROSITE" id="PS50297">
    <property type="entry name" value="ANK_REP_REGION"/>
    <property type="match status" value="7"/>
</dbReference>
<dbReference type="PROSITE" id="PS50088">
    <property type="entry name" value="ANK_REPEAT"/>
    <property type="match status" value="12"/>
</dbReference>
<feature type="repeat" description="ANK" evidence="3">
    <location>
        <begin position="150"/>
        <end position="182"/>
    </location>
</feature>